<proteinExistence type="predicted"/>
<organism evidence="1 2">
    <name type="scientific">Desulfamplus magnetovallimortis</name>
    <dbReference type="NCBI Taxonomy" id="1246637"/>
    <lineage>
        <taxon>Bacteria</taxon>
        <taxon>Pseudomonadati</taxon>
        <taxon>Thermodesulfobacteriota</taxon>
        <taxon>Desulfobacteria</taxon>
        <taxon>Desulfobacterales</taxon>
        <taxon>Desulfobacteraceae</taxon>
        <taxon>Desulfamplus</taxon>
    </lineage>
</organism>
<gene>
    <name evidence="1" type="ORF">MTBBW1_1760005</name>
</gene>
<dbReference type="AlphaFoldDB" id="A0A1W1HA82"/>
<protein>
    <submittedName>
        <fullName evidence="1">Uncharacterized protein</fullName>
    </submittedName>
</protein>
<reference evidence="1 2" key="1">
    <citation type="submission" date="2017-03" db="EMBL/GenBank/DDBJ databases">
        <authorList>
            <person name="Afonso C.L."/>
            <person name="Miller P.J."/>
            <person name="Scott M.A."/>
            <person name="Spackman E."/>
            <person name="Goraichik I."/>
            <person name="Dimitrov K.M."/>
            <person name="Suarez D.L."/>
            <person name="Swayne D.E."/>
        </authorList>
    </citation>
    <scope>NUCLEOTIDE SEQUENCE [LARGE SCALE GENOMIC DNA]</scope>
    <source>
        <strain evidence="1">PRJEB14757</strain>
    </source>
</reference>
<dbReference type="EMBL" id="FWEV01000086">
    <property type="protein sequence ID" value="SLM29339.1"/>
    <property type="molecule type" value="Genomic_DNA"/>
</dbReference>
<name>A0A1W1HA82_9BACT</name>
<keyword evidence="2" id="KW-1185">Reference proteome</keyword>
<accession>A0A1W1HA82</accession>
<evidence type="ECO:0000313" key="1">
    <source>
        <dbReference type="EMBL" id="SLM29339.1"/>
    </source>
</evidence>
<dbReference type="Proteomes" id="UP000191931">
    <property type="component" value="Unassembled WGS sequence"/>
</dbReference>
<dbReference type="STRING" id="1246637.MTBBW1_1760005"/>
<evidence type="ECO:0000313" key="2">
    <source>
        <dbReference type="Proteomes" id="UP000191931"/>
    </source>
</evidence>
<sequence length="39" mass="4207">MMRMGITATIEGMKVVFKTGCYGDFHIMAMAALPPQSNG</sequence>